<reference evidence="1 2" key="1">
    <citation type="submission" date="2018-05" db="EMBL/GenBank/DDBJ databases">
        <title>Paenibacillus flagellatus sp. nov., isolated from selenium mineral soil.</title>
        <authorList>
            <person name="Dai X."/>
        </authorList>
    </citation>
    <scope>NUCLEOTIDE SEQUENCE [LARGE SCALE GENOMIC DNA]</scope>
    <source>
        <strain evidence="1 2">DXL2</strain>
    </source>
</reference>
<dbReference type="Proteomes" id="UP000247476">
    <property type="component" value="Unassembled WGS sequence"/>
</dbReference>
<evidence type="ECO:0000313" key="2">
    <source>
        <dbReference type="Proteomes" id="UP000247476"/>
    </source>
</evidence>
<accession>A0A2V5K0E0</accession>
<sequence length="141" mass="16182">MEWNYYNTFITVAPDCPAKQAEVPPDKKGGKTKPGIEFELASQRPYGYTQEELLYEVHVRHKQIPAEELEASGTRIRDEFLQKPQPCLRASMLPKKYGWGIHFNEEGKLALIPIESETYRSFVEGERPGVRLVAAMRNSKK</sequence>
<comment type="caution">
    <text evidence="1">The sequence shown here is derived from an EMBL/GenBank/DDBJ whole genome shotgun (WGS) entry which is preliminary data.</text>
</comment>
<dbReference type="EMBL" id="QJVJ01000009">
    <property type="protein sequence ID" value="PYI52649.1"/>
    <property type="molecule type" value="Genomic_DNA"/>
</dbReference>
<organism evidence="1 2">
    <name type="scientific">Paenibacillus flagellatus</name>
    <dbReference type="NCBI Taxonomy" id="2211139"/>
    <lineage>
        <taxon>Bacteria</taxon>
        <taxon>Bacillati</taxon>
        <taxon>Bacillota</taxon>
        <taxon>Bacilli</taxon>
        <taxon>Bacillales</taxon>
        <taxon>Paenibacillaceae</taxon>
        <taxon>Paenibacillus</taxon>
    </lineage>
</organism>
<gene>
    <name evidence="1" type="ORF">DLM86_21015</name>
</gene>
<evidence type="ECO:0000313" key="1">
    <source>
        <dbReference type="EMBL" id="PYI52649.1"/>
    </source>
</evidence>
<keyword evidence="2" id="KW-1185">Reference proteome</keyword>
<dbReference type="AlphaFoldDB" id="A0A2V5K0E0"/>
<dbReference type="Pfam" id="PF19654">
    <property type="entry name" value="DUF6157"/>
    <property type="match status" value="1"/>
</dbReference>
<proteinExistence type="predicted"/>
<dbReference type="RefSeq" id="WP_110842017.1">
    <property type="nucleotide sequence ID" value="NZ_QJVJ01000009.1"/>
</dbReference>
<protein>
    <submittedName>
        <fullName evidence="1">Uncharacterized protein</fullName>
    </submittedName>
</protein>
<dbReference type="InterPro" id="IPR046155">
    <property type="entry name" value="DUF6157"/>
</dbReference>
<name>A0A2V5K0E0_9BACL</name>
<dbReference type="OrthoDB" id="2361182at2"/>